<dbReference type="EMBL" id="HF935304">
    <property type="protein sequence ID" value="CCX06662.1"/>
    <property type="molecule type" value="Genomic_DNA"/>
</dbReference>
<accession>U4KX94</accession>
<organism evidence="2 3">
    <name type="scientific">Pyronema omphalodes (strain CBS 100304)</name>
    <name type="common">Pyronema confluens</name>
    <dbReference type="NCBI Taxonomy" id="1076935"/>
    <lineage>
        <taxon>Eukaryota</taxon>
        <taxon>Fungi</taxon>
        <taxon>Dikarya</taxon>
        <taxon>Ascomycota</taxon>
        <taxon>Pezizomycotina</taxon>
        <taxon>Pezizomycetes</taxon>
        <taxon>Pezizales</taxon>
        <taxon>Pyronemataceae</taxon>
        <taxon>Pyronema</taxon>
    </lineage>
</organism>
<protein>
    <submittedName>
        <fullName evidence="2">Uncharacterized protein</fullName>
    </submittedName>
</protein>
<proteinExistence type="predicted"/>
<keyword evidence="3" id="KW-1185">Reference proteome</keyword>
<sequence length="245" mass="28566">MAIVRFRKLSRVERYRFKKEAERQREYLAGVLKQLDRSIKIAFKDFHKHSKVCIACEEPLRQYFQSEKLCEVGSGITESISALLYKKVEHFKEGSFTVQVPAEYHAVDRLIRWICHSHYGEFQLKIWDLRCFPITNSAALTISPSAVAFKRYEEDRLRQTPLGPQQYLSDYSSDNSDSDYVSCDENPPVKPKFKRENNFVKCKVSEDARTINKDRPTLSFQRNQSPTQGRALLKGRPLPPLPQEE</sequence>
<evidence type="ECO:0000313" key="2">
    <source>
        <dbReference type="EMBL" id="CCX06662.1"/>
    </source>
</evidence>
<feature type="region of interest" description="Disordered" evidence="1">
    <location>
        <begin position="213"/>
        <end position="245"/>
    </location>
</feature>
<name>U4KX94_PYROM</name>
<evidence type="ECO:0000313" key="3">
    <source>
        <dbReference type="Proteomes" id="UP000018144"/>
    </source>
</evidence>
<feature type="compositionally biased region" description="Polar residues" evidence="1">
    <location>
        <begin position="218"/>
        <end position="228"/>
    </location>
</feature>
<feature type="region of interest" description="Disordered" evidence="1">
    <location>
        <begin position="163"/>
        <end position="189"/>
    </location>
</feature>
<feature type="compositionally biased region" description="Low complexity" evidence="1">
    <location>
        <begin position="167"/>
        <end position="184"/>
    </location>
</feature>
<reference evidence="2 3" key="1">
    <citation type="journal article" date="2013" name="PLoS Genet.">
        <title>The genome and development-dependent transcriptomes of Pyronema confluens: a window into fungal evolution.</title>
        <authorList>
            <person name="Traeger S."/>
            <person name="Altegoer F."/>
            <person name="Freitag M."/>
            <person name="Gabaldon T."/>
            <person name="Kempken F."/>
            <person name="Kumar A."/>
            <person name="Marcet-Houben M."/>
            <person name="Poggeler S."/>
            <person name="Stajich J.E."/>
            <person name="Nowrousian M."/>
        </authorList>
    </citation>
    <scope>NUCLEOTIDE SEQUENCE [LARGE SCALE GENOMIC DNA]</scope>
    <source>
        <strain evidence="3">CBS 100304</strain>
        <tissue evidence="2">Vegetative mycelium</tissue>
    </source>
</reference>
<dbReference type="Proteomes" id="UP000018144">
    <property type="component" value="Unassembled WGS sequence"/>
</dbReference>
<gene>
    <name evidence="2" type="ORF">PCON_06249</name>
</gene>
<evidence type="ECO:0000256" key="1">
    <source>
        <dbReference type="SAM" id="MobiDB-lite"/>
    </source>
</evidence>
<dbReference type="AlphaFoldDB" id="U4KX94"/>